<dbReference type="GO" id="GO:0016747">
    <property type="term" value="F:acyltransferase activity, transferring groups other than amino-acyl groups"/>
    <property type="evidence" value="ECO:0007669"/>
    <property type="project" value="InterPro"/>
</dbReference>
<evidence type="ECO:0000313" key="5">
    <source>
        <dbReference type="EMBL" id="NOL38752.1"/>
    </source>
</evidence>
<comment type="caution">
    <text evidence="5">The sequence shown here is derived from an EMBL/GenBank/DDBJ whole genome shotgun (WGS) entry which is preliminary data.</text>
</comment>
<dbReference type="EMBL" id="JABJRC010000001">
    <property type="protein sequence ID" value="NOL38752.1"/>
    <property type="molecule type" value="Genomic_DNA"/>
</dbReference>
<dbReference type="AlphaFoldDB" id="A0A7Y4KU87"/>
<evidence type="ECO:0000259" key="3">
    <source>
        <dbReference type="PROSITE" id="PS51186"/>
    </source>
</evidence>
<dbReference type="Proteomes" id="UP000553957">
    <property type="component" value="Unassembled WGS sequence"/>
</dbReference>
<dbReference type="InterPro" id="IPR016181">
    <property type="entry name" value="Acyl_CoA_acyltransferase"/>
</dbReference>
<evidence type="ECO:0000313" key="4">
    <source>
        <dbReference type="EMBL" id="MBB6568662.1"/>
    </source>
</evidence>
<dbReference type="InterPro" id="IPR000182">
    <property type="entry name" value="GNAT_dom"/>
</dbReference>
<dbReference type="GO" id="GO:0005840">
    <property type="term" value="C:ribosome"/>
    <property type="evidence" value="ECO:0007669"/>
    <property type="project" value="UniProtKB-KW"/>
</dbReference>
<keyword evidence="4" id="KW-0689">Ribosomal protein</keyword>
<gene>
    <name evidence="4" type="ORF">HNR71_004299</name>
    <name evidence="5" type="ORF">HPO96_00690</name>
</gene>
<evidence type="ECO:0000256" key="1">
    <source>
        <dbReference type="ARBA" id="ARBA00022679"/>
    </source>
</evidence>
<dbReference type="SUPFAM" id="SSF55729">
    <property type="entry name" value="Acyl-CoA N-acyltransferases (Nat)"/>
    <property type="match status" value="1"/>
</dbReference>
<evidence type="ECO:0000313" key="7">
    <source>
        <dbReference type="Proteomes" id="UP000553957"/>
    </source>
</evidence>
<keyword evidence="4" id="KW-0687">Ribonucleoprotein</keyword>
<dbReference type="PROSITE" id="PS51186">
    <property type="entry name" value="GNAT"/>
    <property type="match status" value="1"/>
</dbReference>
<evidence type="ECO:0000256" key="2">
    <source>
        <dbReference type="ARBA" id="ARBA00023315"/>
    </source>
</evidence>
<dbReference type="Proteomes" id="UP000534306">
    <property type="component" value="Unassembled WGS sequence"/>
</dbReference>
<dbReference type="RefSeq" id="WP_171670100.1">
    <property type="nucleotide sequence ID" value="NZ_BAAAGT010000012.1"/>
</dbReference>
<sequence length="159" mass="17280">MQMTLTREAAEVDQAARIWAETTAARDGEATVPSLDLARPVIQSVLDASPQSFLLMAHLPETPDAVGFAAVEPVEAAEAELRYLGVRPSAWGSGVARSLLTDLPTRASELGFKRLRLSVYVDNVRAVELYQRLAWVADGAAVPHPRNGRLEQRYVLSVG</sequence>
<keyword evidence="6" id="KW-1185">Reference proteome</keyword>
<dbReference type="CDD" id="cd04301">
    <property type="entry name" value="NAT_SF"/>
    <property type="match status" value="1"/>
</dbReference>
<reference evidence="4 7" key="2">
    <citation type="submission" date="2020-08" db="EMBL/GenBank/DDBJ databases">
        <title>Sequencing the genomes of 1000 actinobacteria strains.</title>
        <authorList>
            <person name="Klenk H.-P."/>
        </authorList>
    </citation>
    <scope>NUCLEOTIDE SEQUENCE [LARGE SCALE GENOMIC DNA]</scope>
    <source>
        <strain evidence="4 7">DSM 15626</strain>
    </source>
</reference>
<dbReference type="PANTHER" id="PTHR43877">
    <property type="entry name" value="AMINOALKYLPHOSPHONATE N-ACETYLTRANSFERASE-RELATED-RELATED"/>
    <property type="match status" value="1"/>
</dbReference>
<organism evidence="5 6">
    <name type="scientific">Kribbella sandramycini</name>
    <dbReference type="NCBI Taxonomy" id="60450"/>
    <lineage>
        <taxon>Bacteria</taxon>
        <taxon>Bacillati</taxon>
        <taxon>Actinomycetota</taxon>
        <taxon>Actinomycetes</taxon>
        <taxon>Propionibacteriales</taxon>
        <taxon>Kribbellaceae</taxon>
        <taxon>Kribbella</taxon>
    </lineage>
</organism>
<protein>
    <submittedName>
        <fullName evidence="5">GNAT family N-acetyltransferase</fullName>
    </submittedName>
    <submittedName>
        <fullName evidence="4">Ribosomal protein S18 acetylase RimI-like enzyme</fullName>
    </submittedName>
</protein>
<proteinExistence type="predicted"/>
<dbReference type="Pfam" id="PF00583">
    <property type="entry name" value="Acetyltransf_1"/>
    <property type="match status" value="1"/>
</dbReference>
<dbReference type="PANTHER" id="PTHR43877:SF2">
    <property type="entry name" value="AMINOALKYLPHOSPHONATE N-ACETYLTRANSFERASE-RELATED"/>
    <property type="match status" value="1"/>
</dbReference>
<reference evidence="5 6" key="1">
    <citation type="submission" date="2020-05" db="EMBL/GenBank/DDBJ databases">
        <title>Genome sequence of Kribbella sandramycini ATCC 39419.</title>
        <authorList>
            <person name="Maclea K.S."/>
            <person name="Fair J.L."/>
        </authorList>
    </citation>
    <scope>NUCLEOTIDE SEQUENCE [LARGE SCALE GENOMIC DNA]</scope>
    <source>
        <strain evidence="5 6">ATCC 39419</strain>
    </source>
</reference>
<dbReference type="InterPro" id="IPR050832">
    <property type="entry name" value="Bact_Acetyltransf"/>
</dbReference>
<accession>A0A7Y4KU87</accession>
<keyword evidence="2" id="KW-0012">Acyltransferase</keyword>
<name>A0A7Y4KU87_9ACTN</name>
<dbReference type="Gene3D" id="3.40.630.30">
    <property type="match status" value="1"/>
</dbReference>
<keyword evidence="1 5" id="KW-0808">Transferase</keyword>
<evidence type="ECO:0000313" key="6">
    <source>
        <dbReference type="Proteomes" id="UP000534306"/>
    </source>
</evidence>
<feature type="domain" description="N-acetyltransferase" evidence="3">
    <location>
        <begin position="4"/>
        <end position="159"/>
    </location>
</feature>
<dbReference type="EMBL" id="JACHKF010000001">
    <property type="protein sequence ID" value="MBB6568662.1"/>
    <property type="molecule type" value="Genomic_DNA"/>
</dbReference>